<dbReference type="AlphaFoldDB" id="A0AAW2FYA9"/>
<sequence length="66" mass="7674">MIMYNAVCENTCEPRYRECTSPRDMYFGPTRISLPLPRINLGRRSDPVSALINYAKRLHLIMPIMS</sequence>
<dbReference type="Proteomes" id="UP001430953">
    <property type="component" value="Unassembled WGS sequence"/>
</dbReference>
<proteinExistence type="predicted"/>
<evidence type="ECO:0000313" key="2">
    <source>
        <dbReference type="Proteomes" id="UP001430953"/>
    </source>
</evidence>
<name>A0AAW2FYA9_9HYME</name>
<reference evidence="1 2" key="1">
    <citation type="submission" date="2023-03" db="EMBL/GenBank/DDBJ databases">
        <title>High recombination rates correlate with genetic variation in Cardiocondyla obscurior ants.</title>
        <authorList>
            <person name="Errbii M."/>
        </authorList>
    </citation>
    <scope>NUCLEOTIDE SEQUENCE [LARGE SCALE GENOMIC DNA]</scope>
    <source>
        <strain evidence="1">Alpha-2009</strain>
        <tissue evidence="1">Whole body</tissue>
    </source>
</reference>
<organism evidence="1 2">
    <name type="scientific">Cardiocondyla obscurior</name>
    <dbReference type="NCBI Taxonomy" id="286306"/>
    <lineage>
        <taxon>Eukaryota</taxon>
        <taxon>Metazoa</taxon>
        <taxon>Ecdysozoa</taxon>
        <taxon>Arthropoda</taxon>
        <taxon>Hexapoda</taxon>
        <taxon>Insecta</taxon>
        <taxon>Pterygota</taxon>
        <taxon>Neoptera</taxon>
        <taxon>Endopterygota</taxon>
        <taxon>Hymenoptera</taxon>
        <taxon>Apocrita</taxon>
        <taxon>Aculeata</taxon>
        <taxon>Formicoidea</taxon>
        <taxon>Formicidae</taxon>
        <taxon>Myrmicinae</taxon>
        <taxon>Cardiocondyla</taxon>
    </lineage>
</organism>
<comment type="caution">
    <text evidence="1">The sequence shown here is derived from an EMBL/GenBank/DDBJ whole genome shotgun (WGS) entry which is preliminary data.</text>
</comment>
<dbReference type="EMBL" id="JADYXP020000007">
    <property type="protein sequence ID" value="KAL0120215.1"/>
    <property type="molecule type" value="Genomic_DNA"/>
</dbReference>
<protein>
    <submittedName>
        <fullName evidence="1">Uncharacterized protein</fullName>
    </submittedName>
</protein>
<gene>
    <name evidence="1" type="ORF">PUN28_008104</name>
</gene>
<evidence type="ECO:0000313" key="1">
    <source>
        <dbReference type="EMBL" id="KAL0120215.1"/>
    </source>
</evidence>
<keyword evidence="2" id="KW-1185">Reference proteome</keyword>
<accession>A0AAW2FYA9</accession>